<evidence type="ECO:0000259" key="5">
    <source>
        <dbReference type="Pfam" id="PF13490"/>
    </source>
</evidence>
<protein>
    <recommendedName>
        <fullName evidence="2">Anti-sigma-W factor RsiW</fullName>
    </recommendedName>
</protein>
<name>A0ABT9VT16_9BACI</name>
<evidence type="ECO:0000313" key="6">
    <source>
        <dbReference type="EMBL" id="MDQ0164118.1"/>
    </source>
</evidence>
<feature type="transmembrane region" description="Helical" evidence="4">
    <location>
        <begin position="124"/>
        <end position="144"/>
    </location>
</feature>
<keyword evidence="4" id="KW-0472">Membrane</keyword>
<proteinExistence type="inferred from homology"/>
<keyword evidence="7" id="KW-1185">Reference proteome</keyword>
<evidence type="ECO:0000256" key="4">
    <source>
        <dbReference type="SAM" id="Phobius"/>
    </source>
</evidence>
<feature type="region of interest" description="Disordered" evidence="3">
    <location>
        <begin position="77"/>
        <end position="101"/>
    </location>
</feature>
<organism evidence="6 7">
    <name type="scientific">Caldalkalibacillus horti</name>
    <dbReference type="NCBI Taxonomy" id="77523"/>
    <lineage>
        <taxon>Bacteria</taxon>
        <taxon>Bacillati</taxon>
        <taxon>Bacillota</taxon>
        <taxon>Bacilli</taxon>
        <taxon>Bacillales</taxon>
        <taxon>Bacillaceae</taxon>
        <taxon>Caldalkalibacillus</taxon>
    </lineage>
</organism>
<evidence type="ECO:0000256" key="1">
    <source>
        <dbReference type="ARBA" id="ARBA00024353"/>
    </source>
</evidence>
<comment type="similarity">
    <text evidence="1">Belongs to the zinc-associated anti-sigma factor (ZAS) superfamily. Anti-sigma-W factor family.</text>
</comment>
<keyword evidence="4" id="KW-0812">Transmembrane</keyword>
<evidence type="ECO:0000256" key="2">
    <source>
        <dbReference type="ARBA" id="ARBA00024438"/>
    </source>
</evidence>
<feature type="region of interest" description="Disordered" evidence="3">
    <location>
        <begin position="170"/>
        <end position="194"/>
    </location>
</feature>
<dbReference type="EMBL" id="JAUSTY010000001">
    <property type="protein sequence ID" value="MDQ0164118.1"/>
    <property type="molecule type" value="Genomic_DNA"/>
</dbReference>
<evidence type="ECO:0000313" key="7">
    <source>
        <dbReference type="Proteomes" id="UP001235840"/>
    </source>
</evidence>
<evidence type="ECO:0000256" key="3">
    <source>
        <dbReference type="SAM" id="MobiDB-lite"/>
    </source>
</evidence>
<accession>A0ABT9VT16</accession>
<dbReference type="Pfam" id="PF13490">
    <property type="entry name" value="zf-HC2"/>
    <property type="match status" value="1"/>
</dbReference>
<dbReference type="InterPro" id="IPR027383">
    <property type="entry name" value="Znf_put"/>
</dbReference>
<sequence length="307" mass="34962">MKCEEVNDLINRELDGDLNEDEQRLLKQHLDGCSDCTELLENLRMVTVQLRSLPKVNPPIDIVNSILPDLEEWENQQTLKPSSSNFSAPIQEEGTSEGKEKVDLAPLRTSEQNKHKNTWLKKKWWIPGSAIAAAVLAIYFGTAFPTDQNQLFFTADDSAEIRTFDAKMDDSGLGNEMAETESYDSSNIPEEESTGDMAITSEEGGSVALGQRQLVDLVSPDQEYIAIADIENHKIDINDFNDTENKTPIYSTQLDWDESWFISYMDWVADDQLHIELYDSEQDEYQYLLIDVTEQSEELLDEPYSNE</sequence>
<dbReference type="RefSeq" id="WP_307389263.1">
    <property type="nucleotide sequence ID" value="NZ_BAAADK010000009.1"/>
</dbReference>
<dbReference type="Proteomes" id="UP001235840">
    <property type="component" value="Unassembled WGS sequence"/>
</dbReference>
<reference evidence="6 7" key="1">
    <citation type="submission" date="2023-07" db="EMBL/GenBank/DDBJ databases">
        <title>Genomic Encyclopedia of Type Strains, Phase IV (KMG-IV): sequencing the most valuable type-strain genomes for metagenomic binning, comparative biology and taxonomic classification.</title>
        <authorList>
            <person name="Goeker M."/>
        </authorList>
    </citation>
    <scope>NUCLEOTIDE SEQUENCE [LARGE SCALE GENOMIC DNA]</scope>
    <source>
        <strain evidence="6 7">DSM 12751</strain>
    </source>
</reference>
<keyword evidence="4" id="KW-1133">Transmembrane helix</keyword>
<dbReference type="InterPro" id="IPR041916">
    <property type="entry name" value="Anti_sigma_zinc_sf"/>
</dbReference>
<gene>
    <name evidence="6" type="ORF">J2S11_000017</name>
</gene>
<comment type="caution">
    <text evidence="6">The sequence shown here is derived from an EMBL/GenBank/DDBJ whole genome shotgun (WGS) entry which is preliminary data.</text>
</comment>
<dbReference type="Gene3D" id="1.10.10.1320">
    <property type="entry name" value="Anti-sigma factor, zinc-finger domain"/>
    <property type="match status" value="1"/>
</dbReference>
<feature type="compositionally biased region" description="Polar residues" evidence="3">
    <location>
        <begin position="77"/>
        <end position="88"/>
    </location>
</feature>
<feature type="domain" description="Putative zinc-finger" evidence="5">
    <location>
        <begin position="3"/>
        <end position="36"/>
    </location>
</feature>